<evidence type="ECO:0000259" key="5">
    <source>
        <dbReference type="PROSITE" id="PS50059"/>
    </source>
</evidence>
<gene>
    <name evidence="6" type="ORF">M8013_08820</name>
</gene>
<dbReference type="EMBL" id="JAMGZJ010000072">
    <property type="protein sequence ID" value="MCU6668850.1"/>
    <property type="molecule type" value="Genomic_DNA"/>
</dbReference>
<sequence length="95" mass="10035">MIQQGEAPLINGRNEIITEIDEVLGTGKVMSSKEVRASQVKDLPPLFQTVVKKLGLGGEAKMHIPAKQAYGDAGVPGFVPPGTVSIITIKIIGIK</sequence>
<proteinExistence type="predicted"/>
<dbReference type="Gene3D" id="3.10.50.40">
    <property type="match status" value="1"/>
</dbReference>
<organism evidence="6 7">
    <name type="scientific">Silvania confinis</name>
    <dbReference type="NCBI Taxonomy" id="2926470"/>
    <lineage>
        <taxon>Bacteria</taxon>
        <taxon>Pseudomonadati</taxon>
        <taxon>Pseudomonadota</taxon>
        <taxon>Gammaproteobacteria</taxon>
        <taxon>Enterobacterales</taxon>
        <taxon>Enterobacteriaceae</taxon>
        <taxon>Silvania</taxon>
    </lineage>
</organism>
<keyword evidence="4 6" id="KW-0413">Isomerase</keyword>
<evidence type="ECO:0000256" key="3">
    <source>
        <dbReference type="ARBA" id="ARBA00023110"/>
    </source>
</evidence>
<comment type="catalytic activity">
    <reaction evidence="1 4">
        <text>[protein]-peptidylproline (omega=180) = [protein]-peptidylproline (omega=0)</text>
        <dbReference type="Rhea" id="RHEA:16237"/>
        <dbReference type="Rhea" id="RHEA-COMP:10747"/>
        <dbReference type="Rhea" id="RHEA-COMP:10748"/>
        <dbReference type="ChEBI" id="CHEBI:83833"/>
        <dbReference type="ChEBI" id="CHEBI:83834"/>
        <dbReference type="EC" id="5.2.1.8"/>
    </reaction>
</comment>
<comment type="caution">
    <text evidence="6">The sequence shown here is derived from an EMBL/GenBank/DDBJ whole genome shotgun (WGS) entry which is preliminary data.</text>
</comment>
<dbReference type="SUPFAM" id="SSF54534">
    <property type="entry name" value="FKBP-like"/>
    <property type="match status" value="1"/>
</dbReference>
<dbReference type="InterPro" id="IPR001179">
    <property type="entry name" value="PPIase_FKBP_dom"/>
</dbReference>
<dbReference type="AlphaFoldDB" id="A0A9J6QHR2"/>
<evidence type="ECO:0000313" key="6">
    <source>
        <dbReference type="EMBL" id="MCU6668850.1"/>
    </source>
</evidence>
<evidence type="ECO:0000256" key="2">
    <source>
        <dbReference type="ARBA" id="ARBA00013194"/>
    </source>
</evidence>
<evidence type="ECO:0000256" key="4">
    <source>
        <dbReference type="PROSITE-ProRule" id="PRU00277"/>
    </source>
</evidence>
<dbReference type="InterPro" id="IPR046357">
    <property type="entry name" value="PPIase_dom_sf"/>
</dbReference>
<keyword evidence="3 4" id="KW-0697">Rotamase</keyword>
<evidence type="ECO:0000256" key="1">
    <source>
        <dbReference type="ARBA" id="ARBA00000971"/>
    </source>
</evidence>
<dbReference type="PROSITE" id="PS50059">
    <property type="entry name" value="FKBP_PPIASE"/>
    <property type="match status" value="1"/>
</dbReference>
<keyword evidence="7" id="KW-1185">Reference proteome</keyword>
<protein>
    <recommendedName>
        <fullName evidence="2 4">peptidylprolyl isomerase</fullName>
        <ecNumber evidence="2 4">5.2.1.8</ecNumber>
    </recommendedName>
</protein>
<evidence type="ECO:0000313" key="7">
    <source>
        <dbReference type="Proteomes" id="UP001061282"/>
    </source>
</evidence>
<accession>A0A9J6QHR2</accession>
<reference evidence="6" key="1">
    <citation type="submission" date="2022-05" db="EMBL/GenBank/DDBJ databases">
        <title>Description of a novel species of Leclercia; Leclercia tamurae and the Proposal for a Novel Genus Silvania gen. nov. Containing Two Novel Species Silvania hatchlandensis sp. nov. and Silvania confinis sp. nov. Isolated from the Rhizosphere of Oak.</title>
        <authorList>
            <person name="Maddock D.W."/>
            <person name="Brady C.L."/>
            <person name="Denman S."/>
            <person name="Arnold D."/>
        </authorList>
    </citation>
    <scope>NUCLEOTIDE SEQUENCE</scope>
    <source>
        <strain evidence="6">H4N4</strain>
    </source>
</reference>
<dbReference type="Proteomes" id="UP001061282">
    <property type="component" value="Unassembled WGS sequence"/>
</dbReference>
<feature type="domain" description="PPIase FKBP-type" evidence="5">
    <location>
        <begin position="1"/>
        <end position="95"/>
    </location>
</feature>
<dbReference type="RefSeq" id="WP_271267413.1">
    <property type="nucleotide sequence ID" value="NZ_JAMGZJ010000072.1"/>
</dbReference>
<dbReference type="EC" id="5.2.1.8" evidence="2 4"/>
<name>A0A9J6QHR2_9ENTR</name>
<dbReference type="GO" id="GO:0003755">
    <property type="term" value="F:peptidyl-prolyl cis-trans isomerase activity"/>
    <property type="evidence" value="ECO:0007669"/>
    <property type="project" value="UniProtKB-KW"/>
</dbReference>